<evidence type="ECO:0000313" key="9">
    <source>
        <dbReference type="Proteomes" id="UP000256913"/>
    </source>
</evidence>
<dbReference type="PANTHER" id="PTHR43730:SF1">
    <property type="entry name" value="BETA-MANNOSIDASE"/>
    <property type="match status" value="1"/>
</dbReference>
<dbReference type="InterPro" id="IPR013783">
    <property type="entry name" value="Ig-like_fold"/>
</dbReference>
<proteinExistence type="inferred from homology"/>
<comment type="catalytic activity">
    <reaction evidence="1">
        <text>Hydrolysis of terminal, non-reducing beta-D-mannose residues in beta-D-mannosides.</text>
        <dbReference type="EC" id="3.2.1.25"/>
    </reaction>
</comment>
<dbReference type="GO" id="GO:0005975">
    <property type="term" value="P:carbohydrate metabolic process"/>
    <property type="evidence" value="ECO:0007669"/>
    <property type="project" value="InterPro"/>
</dbReference>
<dbReference type="Pfam" id="PF00703">
    <property type="entry name" value="Glyco_hydro_2"/>
    <property type="match status" value="1"/>
</dbReference>
<dbReference type="EC" id="3.2.1.25" evidence="3"/>
<dbReference type="InterPro" id="IPR017853">
    <property type="entry name" value="GH"/>
</dbReference>
<dbReference type="InterPro" id="IPR036156">
    <property type="entry name" value="Beta-gal/glucu_dom_sf"/>
</dbReference>
<dbReference type="SUPFAM" id="SSF51445">
    <property type="entry name" value="(Trans)glycosidases"/>
    <property type="match status" value="1"/>
</dbReference>
<feature type="domain" description="Beta-mannosidase-like galactose-binding" evidence="7">
    <location>
        <begin position="33"/>
        <end position="185"/>
    </location>
</feature>
<reference evidence="8 9" key="1">
    <citation type="submission" date="2018-08" db="EMBL/GenBank/DDBJ databases">
        <title>Sequencing the genomes of 1000 actinobacteria strains.</title>
        <authorList>
            <person name="Klenk H.-P."/>
        </authorList>
    </citation>
    <scope>NUCLEOTIDE SEQUENCE [LARGE SCALE GENOMIC DNA]</scope>
    <source>
        <strain evidence="8 9">DSM 44099</strain>
    </source>
</reference>
<name>A0A3D9ZTA8_9ACTN</name>
<dbReference type="InterPro" id="IPR006102">
    <property type="entry name" value="Ig-like_GH2"/>
</dbReference>
<dbReference type="Gene3D" id="2.60.40.10">
    <property type="entry name" value="Immunoglobulins"/>
    <property type="match status" value="1"/>
</dbReference>
<dbReference type="SUPFAM" id="SSF49785">
    <property type="entry name" value="Galactose-binding domain-like"/>
    <property type="match status" value="1"/>
</dbReference>
<evidence type="ECO:0000256" key="3">
    <source>
        <dbReference type="ARBA" id="ARBA00012754"/>
    </source>
</evidence>
<evidence type="ECO:0000256" key="2">
    <source>
        <dbReference type="ARBA" id="ARBA00007401"/>
    </source>
</evidence>
<dbReference type="AlphaFoldDB" id="A0A3D9ZTA8"/>
<dbReference type="FunFam" id="3.20.20.80:FF:000050">
    <property type="entry name" value="Beta-mannosidase B"/>
    <property type="match status" value="1"/>
</dbReference>
<dbReference type="InterPro" id="IPR054593">
    <property type="entry name" value="Beta-mannosidase-like_N2"/>
</dbReference>
<dbReference type="Pfam" id="PF22666">
    <property type="entry name" value="Glyco_hydro_2_N2"/>
    <property type="match status" value="1"/>
</dbReference>
<keyword evidence="9" id="KW-1185">Reference proteome</keyword>
<dbReference type="OrthoDB" id="9758603at2"/>
<feature type="domain" description="Glycoside hydrolase family 2 immunoglobulin-like beta-sandwich" evidence="6">
    <location>
        <begin position="220"/>
        <end position="290"/>
    </location>
</feature>
<dbReference type="Gene3D" id="2.60.120.260">
    <property type="entry name" value="Galactose-binding domain-like"/>
    <property type="match status" value="1"/>
</dbReference>
<comment type="similarity">
    <text evidence="2">Belongs to the glycosyl hydrolase 2 family.</text>
</comment>
<evidence type="ECO:0000256" key="5">
    <source>
        <dbReference type="ARBA" id="ARBA00023295"/>
    </source>
</evidence>
<dbReference type="SUPFAM" id="SSF49303">
    <property type="entry name" value="beta-Galactosidase/glucuronidase domain"/>
    <property type="match status" value="1"/>
</dbReference>
<evidence type="ECO:0000313" key="8">
    <source>
        <dbReference type="EMBL" id="REG00140.1"/>
    </source>
</evidence>
<dbReference type="GO" id="GO:0006516">
    <property type="term" value="P:glycoprotein catabolic process"/>
    <property type="evidence" value="ECO:0007669"/>
    <property type="project" value="TreeGrafter"/>
</dbReference>
<evidence type="ECO:0000256" key="4">
    <source>
        <dbReference type="ARBA" id="ARBA00022801"/>
    </source>
</evidence>
<dbReference type="PANTHER" id="PTHR43730">
    <property type="entry name" value="BETA-MANNOSIDASE"/>
    <property type="match status" value="1"/>
</dbReference>
<dbReference type="EMBL" id="QUMQ01000001">
    <property type="protein sequence ID" value="REG00140.1"/>
    <property type="molecule type" value="Genomic_DNA"/>
</dbReference>
<dbReference type="Proteomes" id="UP000256913">
    <property type="component" value="Unassembled WGS sequence"/>
</dbReference>
<comment type="caution">
    <text evidence="8">The sequence shown here is derived from an EMBL/GenBank/DDBJ whole genome shotgun (WGS) entry which is preliminary data.</text>
</comment>
<keyword evidence="4" id="KW-0378">Hydrolase</keyword>
<sequence>MTIRADLSDGWVLRLAEPDAPAVPATVRAALPIPATVPGTVHTDLLAAGLIPDPYLDRNELTLDWIGRVAWVYERDLPAAGDGPADAVLAFEGLDTVATVSVDGTVLARAENMHRRYEVPVRLPTSGTSRLAVRFDSAWEFGEAERDRIGALPNQYPAPFNFLRKMACNFGWDWGPTLVTAGIWRPVTLIRATGPRISEVRPRVTVEGRRGVATFDVTLAAPAREAIELTATVGEAVATIGMGPGTTSATVTVTVDDPDLWWPRGLGPQPLYAATVRVPGDEWQARIGFRTVRLDTEEDPEGTPFTLIVNGLPVPVRGANWIPDDCFPTRVTPERLHTRIDQAVDAGINLLRIWGGGVYESHEFYAACDERGVLVWQDFLFACAAYPEDERLAAEVDAEARDNVARLMPHPSLVLWNGNNENIWGWFDWDWRDSVGDRTWGLGYYLDVLPRAVRETDPTRPYWPGSPYSGSMERHPNDQDHGPMHVWDVWNTADYTVYRDYRPRFVAEFGWQAPPTWSTLTEALHDDPLTPTSPGMLHHQKATDGNGKLERGLAPHFPVPTDLTDWHFATQLNQARAVGLGIRHYRSLRPRCSGTIVWQLNDCWPVTSWAAVDGQGRKKPMWYALRAAHAERLLTIEPRGDGLALVAVNDTPAAWRGPVTVRRLSFDGAVLAEHRTRFAADRVGAVTMPLPGELTAPAGAEFLVADAESGERALWFFAEDRDLPYQPADLDAQATRDGADVVLTLTARSLVRDLCVFADRIDPAAEADDCLVTLLPGERQTLRVRGVPPGREGELLAGPVLRTANDLVAGG</sequence>
<gene>
    <name evidence="8" type="ORF">DFJ67_6190</name>
</gene>
<evidence type="ECO:0000256" key="1">
    <source>
        <dbReference type="ARBA" id="ARBA00000829"/>
    </source>
</evidence>
<keyword evidence="5" id="KW-0326">Glycosidase</keyword>
<dbReference type="RefSeq" id="WP_116071454.1">
    <property type="nucleotide sequence ID" value="NZ_BONB01000003.1"/>
</dbReference>
<accession>A0A3D9ZTA8</accession>
<evidence type="ECO:0000259" key="7">
    <source>
        <dbReference type="Pfam" id="PF22666"/>
    </source>
</evidence>
<dbReference type="Gene3D" id="3.20.20.80">
    <property type="entry name" value="Glycosidases"/>
    <property type="match status" value="1"/>
</dbReference>
<evidence type="ECO:0000259" key="6">
    <source>
        <dbReference type="Pfam" id="PF00703"/>
    </source>
</evidence>
<protein>
    <recommendedName>
        <fullName evidence="3">beta-mannosidase</fullName>
        <ecNumber evidence="3">3.2.1.25</ecNumber>
    </recommendedName>
</protein>
<organism evidence="8 9">
    <name type="scientific">Asanoa ferruginea</name>
    <dbReference type="NCBI Taxonomy" id="53367"/>
    <lineage>
        <taxon>Bacteria</taxon>
        <taxon>Bacillati</taxon>
        <taxon>Actinomycetota</taxon>
        <taxon>Actinomycetes</taxon>
        <taxon>Micromonosporales</taxon>
        <taxon>Micromonosporaceae</taxon>
        <taxon>Asanoa</taxon>
    </lineage>
</organism>
<dbReference type="GO" id="GO:0004567">
    <property type="term" value="F:beta-mannosidase activity"/>
    <property type="evidence" value="ECO:0007669"/>
    <property type="project" value="UniProtKB-EC"/>
</dbReference>
<dbReference type="InterPro" id="IPR008979">
    <property type="entry name" value="Galactose-bd-like_sf"/>
</dbReference>
<dbReference type="InterPro" id="IPR050887">
    <property type="entry name" value="Beta-mannosidase_GH2"/>
</dbReference>